<keyword evidence="1" id="KW-0378">Hydrolase</keyword>
<reference evidence="1" key="1">
    <citation type="submission" date="2022-06" db="EMBL/GenBank/DDBJ databases">
        <title>Lutimaribacter sp. EGI FJ00013, a novel bacterium isolated from a salt lake sediment enrichment.</title>
        <authorList>
            <person name="Gao L."/>
            <person name="Fang B.-Z."/>
            <person name="Li W.-J."/>
        </authorList>
    </citation>
    <scope>NUCLEOTIDE SEQUENCE</scope>
    <source>
        <strain evidence="1">EGI FJ00013</strain>
    </source>
</reference>
<name>A0ACC5ZTK1_9RHOB</name>
<keyword evidence="2" id="KW-1185">Reference proteome</keyword>
<dbReference type="EC" id="3.5.2.3" evidence="1"/>
<evidence type="ECO:0000313" key="1">
    <source>
        <dbReference type="EMBL" id="MCM2561617.1"/>
    </source>
</evidence>
<proteinExistence type="predicted"/>
<evidence type="ECO:0000313" key="2">
    <source>
        <dbReference type="Proteomes" id="UP001203036"/>
    </source>
</evidence>
<sequence length="427" mass="45306">MTATLFTNARIIDPQAGDVTHGALLVRDGKIVGHGAELAIPDGAKVIDCGGHYLAPGIVDLGVKVCEPGERHKESFRSAGLAAAAGGVTTMITRPDTDPAIDNPETLEFVARRASEAAPVRVLPMAALTKGRQGREMTEIGFLLDAGAVAFTDCDNVTSDTKVLTRALSYAHSLGALVQLHPQEPGLSKGAAATSGKFASLRGLPAVSAMAERMGIDRDIALIEMTGARVHFDQITTARALPALERAKRNGLDVTAGTSIHHLTLNELDVADYRTFYKVKPPLRSEDDRLATVDALRAGLIDILSSMHTPQDEESKRLPFEEAASGAVALQTLLPAALRLYHSGDLTLPHLFRAMALNPADRLGLPQGRLTAGAPADLIVFDANAPFVLDRFTLLSKSKNTPFDGARLQGRLRATYVGGQLVHGETA</sequence>
<gene>
    <name evidence="1" type="primary">pyrC</name>
    <name evidence="1" type="ORF">M8744_05615</name>
</gene>
<organism evidence="1 2">
    <name type="scientific">Lutimaribacter degradans</name>
    <dbReference type="NCBI Taxonomy" id="2945989"/>
    <lineage>
        <taxon>Bacteria</taxon>
        <taxon>Pseudomonadati</taxon>
        <taxon>Pseudomonadota</taxon>
        <taxon>Alphaproteobacteria</taxon>
        <taxon>Rhodobacterales</taxon>
        <taxon>Roseobacteraceae</taxon>
        <taxon>Lutimaribacter</taxon>
    </lineage>
</organism>
<comment type="caution">
    <text evidence="1">The sequence shown here is derived from an EMBL/GenBank/DDBJ whole genome shotgun (WGS) entry which is preliminary data.</text>
</comment>
<dbReference type="Proteomes" id="UP001203036">
    <property type="component" value="Unassembled WGS sequence"/>
</dbReference>
<protein>
    <submittedName>
        <fullName evidence="1">Dihydroorotase</fullName>
        <ecNumber evidence="1">3.5.2.3</ecNumber>
    </submittedName>
</protein>
<dbReference type="EMBL" id="JAMQGO010000002">
    <property type="protein sequence ID" value="MCM2561617.1"/>
    <property type="molecule type" value="Genomic_DNA"/>
</dbReference>
<accession>A0ACC5ZTK1</accession>